<dbReference type="RefSeq" id="WP_096667827.1">
    <property type="nucleotide sequence ID" value="NZ_AP018316.1"/>
</dbReference>
<dbReference type="SUPFAM" id="SSF103032">
    <property type="entry name" value="Hypothetical protein YwqG"/>
    <property type="match status" value="1"/>
</dbReference>
<evidence type="ECO:0000313" key="1">
    <source>
        <dbReference type="EMBL" id="BAZ86383.1"/>
    </source>
</evidence>
<dbReference type="Pfam" id="PF09234">
    <property type="entry name" value="DUF1963"/>
    <property type="match status" value="1"/>
</dbReference>
<proteinExistence type="predicted"/>
<evidence type="ECO:0008006" key="3">
    <source>
        <dbReference type="Google" id="ProtNLM"/>
    </source>
</evidence>
<dbReference type="KEGG" id="dcm:NIES806_25950"/>
<organism evidence="1 2">
    <name type="scientific">Dolichospermum compactum NIES-806</name>
    <dbReference type="NCBI Taxonomy" id="1973481"/>
    <lineage>
        <taxon>Bacteria</taxon>
        <taxon>Bacillati</taxon>
        <taxon>Cyanobacteriota</taxon>
        <taxon>Cyanophyceae</taxon>
        <taxon>Nostocales</taxon>
        <taxon>Aphanizomenonaceae</taxon>
        <taxon>Dolichospermum</taxon>
        <taxon>Dolichospermum compactum</taxon>
    </lineage>
</organism>
<dbReference type="PANTHER" id="PTHR36436">
    <property type="entry name" value="SLL5081 PROTEIN"/>
    <property type="match status" value="1"/>
</dbReference>
<evidence type="ECO:0000313" key="2">
    <source>
        <dbReference type="Proteomes" id="UP000218702"/>
    </source>
</evidence>
<dbReference type="PANTHER" id="PTHR36436:SF6">
    <property type="entry name" value="SLL5081 PROTEIN"/>
    <property type="match status" value="1"/>
</dbReference>
<dbReference type="AlphaFoldDB" id="A0A1Z4V4M4"/>
<dbReference type="Proteomes" id="UP000218702">
    <property type="component" value="Chromosome"/>
</dbReference>
<dbReference type="InterPro" id="IPR015315">
    <property type="entry name" value="DUF1963"/>
</dbReference>
<keyword evidence="2" id="KW-1185">Reference proteome</keyword>
<protein>
    <recommendedName>
        <fullName evidence="3">DUF1963 domain-containing protein</fullName>
    </recommendedName>
</protein>
<dbReference type="Gene3D" id="2.30.320.10">
    <property type="entry name" value="YwqG-like"/>
    <property type="match status" value="1"/>
</dbReference>
<name>A0A1Z4V4M4_9CYAN</name>
<accession>A0A1Z4V4M4</accession>
<sequence length="351" mass="40143">MKSNKIFRLSSLRTSIHLDGYNVTHYQELHKFSSEAEAEAFFNESIQELLTHGWYDVESVPVDENNKDFTPDELYGMFLELKNQVDEFANAIIKPSIEITPYSTTETTLWQSKFGGVPYLPKNTTYPEAPDGTPLHLLAQINFSETPNLEDLPEKGILQFYIEASGETAYGIEEYPQLKQTTFRVIYFPEPDLNIDNLLNNFDFLPPGIGLPLIDCLALNFAIKSTPMSASDYRFRNLVKSHFSIFQQSNLTKAMENSLEELVDDFLNEYEEKYEESLGGHCLGGYPAFVQNDDRADLEEEEGYDFLLLQMNSDDEHSIMWGDEGVGNFFIQPSALKQLDFSKILYTYACC</sequence>
<dbReference type="InterPro" id="IPR035948">
    <property type="entry name" value="YwqG-like_sf"/>
</dbReference>
<reference evidence="1 2" key="1">
    <citation type="submission" date="2017-06" db="EMBL/GenBank/DDBJ databases">
        <title>Genome sequencing of cyanobaciteial culture collection at National Institute for Environmental Studies (NIES).</title>
        <authorList>
            <person name="Hirose Y."/>
            <person name="Shimura Y."/>
            <person name="Fujisawa T."/>
            <person name="Nakamura Y."/>
            <person name="Kawachi M."/>
        </authorList>
    </citation>
    <scope>NUCLEOTIDE SEQUENCE [LARGE SCALE GENOMIC DNA]</scope>
    <source>
        <strain evidence="1 2">NIES-806</strain>
    </source>
</reference>
<dbReference type="OrthoDB" id="57088at2"/>
<gene>
    <name evidence="1" type="ORF">NIES806_25950</name>
</gene>
<dbReference type="EMBL" id="AP018316">
    <property type="protein sequence ID" value="BAZ86383.1"/>
    <property type="molecule type" value="Genomic_DNA"/>
</dbReference>